<evidence type="ECO:0000313" key="2">
    <source>
        <dbReference type="Proteomes" id="UP000662703"/>
    </source>
</evidence>
<dbReference type="EMBL" id="ARXX01000028">
    <property type="protein sequence ID" value="MBF5056729.1"/>
    <property type="molecule type" value="Genomic_DNA"/>
</dbReference>
<evidence type="ECO:0008006" key="3">
    <source>
        <dbReference type="Google" id="ProtNLM"/>
    </source>
</evidence>
<reference evidence="1 2" key="1">
    <citation type="submission" date="2012-09" db="EMBL/GenBank/DDBJ databases">
        <title>Genome Sequence of alkane-degrading Bacterium Alcanivorax sp. 521-1.</title>
        <authorList>
            <person name="Lai Q."/>
            <person name="Shao Z."/>
        </authorList>
    </citation>
    <scope>NUCLEOTIDE SEQUENCE [LARGE SCALE GENOMIC DNA]</scope>
    <source>
        <strain evidence="1 2">521-1</strain>
    </source>
</reference>
<gene>
    <name evidence="1" type="ORF">Y5W_02023</name>
</gene>
<organism evidence="1 2">
    <name type="scientific">Alloalcanivorax profundimaris</name>
    <dbReference type="NCBI Taxonomy" id="2735259"/>
    <lineage>
        <taxon>Bacteria</taxon>
        <taxon>Pseudomonadati</taxon>
        <taxon>Pseudomonadota</taxon>
        <taxon>Gammaproteobacteria</taxon>
        <taxon>Oceanospirillales</taxon>
        <taxon>Alcanivoracaceae</taxon>
        <taxon>Alloalcanivorax</taxon>
    </lineage>
</organism>
<sequence length="148" mass="16797">MRDYNAIREPVVLWASEHYQIIQNTGSSLSDEGLALARRVRVLEPERIRVLLVDEIPIHNDPLVAGLAKSAGMLDGTIEGMTFGHSIYIVRGCESVRLYSHEFRHVYQYETYGSIPAFMDEYLPQVLTLGYGKAPLELDARAFEIERV</sequence>
<proteinExistence type="predicted"/>
<dbReference type="Proteomes" id="UP000662703">
    <property type="component" value="Unassembled WGS sequence"/>
</dbReference>
<keyword evidence="2" id="KW-1185">Reference proteome</keyword>
<protein>
    <recommendedName>
        <fullName evidence="3">DUF4157 domain-containing protein</fullName>
    </recommendedName>
</protein>
<accession>A0ABS0ARH2</accession>
<name>A0ABS0ARH2_9GAMM</name>
<dbReference type="RefSeq" id="WP_194865139.1">
    <property type="nucleotide sequence ID" value="NZ_ARXX01000028.1"/>
</dbReference>
<evidence type="ECO:0000313" key="1">
    <source>
        <dbReference type="EMBL" id="MBF5056729.1"/>
    </source>
</evidence>
<comment type="caution">
    <text evidence="1">The sequence shown here is derived from an EMBL/GenBank/DDBJ whole genome shotgun (WGS) entry which is preliminary data.</text>
</comment>